<keyword evidence="8" id="KW-1185">Reference proteome</keyword>
<protein>
    <recommendedName>
        <fullName evidence="5 6">Glucose-methanol-choline oxidoreductase N-terminal domain-containing protein</fullName>
    </recommendedName>
</protein>
<evidence type="ECO:0000313" key="8">
    <source>
        <dbReference type="Proteomes" id="UP001430848"/>
    </source>
</evidence>
<evidence type="ECO:0000313" key="7">
    <source>
        <dbReference type="EMBL" id="KAK7717780.1"/>
    </source>
</evidence>
<comment type="similarity">
    <text evidence="1 3">Belongs to the GMC oxidoreductase family.</text>
</comment>
<evidence type="ECO:0000256" key="3">
    <source>
        <dbReference type="RuleBase" id="RU003968"/>
    </source>
</evidence>
<dbReference type="PROSITE" id="PS00623">
    <property type="entry name" value="GMC_OXRED_1"/>
    <property type="match status" value="1"/>
</dbReference>
<organism evidence="7 8">
    <name type="scientific">Diaporthe eres</name>
    <name type="common">Phomopsis oblonga</name>
    <dbReference type="NCBI Taxonomy" id="83184"/>
    <lineage>
        <taxon>Eukaryota</taxon>
        <taxon>Fungi</taxon>
        <taxon>Dikarya</taxon>
        <taxon>Ascomycota</taxon>
        <taxon>Pezizomycotina</taxon>
        <taxon>Sordariomycetes</taxon>
        <taxon>Sordariomycetidae</taxon>
        <taxon>Diaporthales</taxon>
        <taxon>Diaporthaceae</taxon>
        <taxon>Diaporthe</taxon>
        <taxon>Diaporthe eres species complex</taxon>
    </lineage>
</organism>
<dbReference type="Gene3D" id="3.30.560.10">
    <property type="entry name" value="Glucose Oxidase, domain 3"/>
    <property type="match status" value="1"/>
</dbReference>
<dbReference type="PROSITE" id="PS00624">
    <property type="entry name" value="GMC_OXRED_2"/>
    <property type="match status" value="1"/>
</dbReference>
<proteinExistence type="inferred from homology"/>
<dbReference type="EMBL" id="JAKNSF020000091">
    <property type="protein sequence ID" value="KAK7717780.1"/>
    <property type="molecule type" value="Genomic_DNA"/>
</dbReference>
<keyword evidence="3" id="KW-0274">FAD</keyword>
<dbReference type="PANTHER" id="PTHR11552">
    <property type="entry name" value="GLUCOSE-METHANOL-CHOLINE GMC OXIDOREDUCTASE"/>
    <property type="match status" value="1"/>
</dbReference>
<evidence type="ECO:0000256" key="1">
    <source>
        <dbReference type="ARBA" id="ARBA00010790"/>
    </source>
</evidence>
<evidence type="ECO:0000259" key="6">
    <source>
        <dbReference type="PROSITE" id="PS00624"/>
    </source>
</evidence>
<evidence type="ECO:0000259" key="5">
    <source>
        <dbReference type="PROSITE" id="PS00623"/>
    </source>
</evidence>
<dbReference type="InterPro" id="IPR036188">
    <property type="entry name" value="FAD/NAD-bd_sf"/>
</dbReference>
<feature type="domain" description="Glucose-methanol-choline oxidoreductase N-terminal" evidence="6">
    <location>
        <begin position="317"/>
        <end position="331"/>
    </location>
</feature>
<sequence length="768" mass="83254">MKVLSQVIFWNLAGLAAAQDRLFSSAFGYPGRNASYDYVVVGGGTSGLTLASRLAATSASVAVIEAGGFYEVENGNNSVVPLYSLTGIAFIDPSPGFTPQPLMDWSLVSEPIPGAGGRQVHYAQAKTLGGSSSINTMSYIRPSKGSYDRWADTVGDDSFRWESMLQYFKRSVDLTPPNEEKRNNTNATVLFDPSDYDEEGGPLQVSWNNWVDPTLTWLAQVLLSLGLTISTKGFSSGELVGHGAWVPSTIEPEKAQRSTSESSFLQQAIKETGIIVYTHSLATKILFNGIQAVGVSVNTQGVEYTLSATKEVILTAGTFHSPQLLQVSGIGAREHLESMSIPVVADIPGVGQNLQDPILISVTYPISTPSAQSLTNDPALNPGFINEYLKSGTGPYSSAAGFLAHERLPNSTLATLSEDTRQKLATLPPDSPQLSFVAGAYSSGPGQTSGSLAAYMPLVFSRGNVTIASASVSDPPQIHLNWLSDPADVEMVVVAVKRLRAAWSSSFANTPGFKTGPEATPGDAVQTADEILEFIRANTNQIWHPVSTVAMGKEEDVASGRAVVDSRGRVFGVQDLRVADAMLFFMIMIWELLLPQPKVLLAKKRDLTTDEDWNNGITDRMQFYLEHHSGQSKPQVPLLSKICQDSRAFLFDHGSFAFGKAGEGGIWWNAKADILVIDSTWEDSDFVTQFDGMSGLQHVKHLALDTTQAGDLAYRATYMTEEVDMPREHRQPLAVDLTFRSHFRGCRPTDHFIPRLFDRPGAHCALLS</sequence>
<dbReference type="Pfam" id="PF05199">
    <property type="entry name" value="GMC_oxred_C"/>
    <property type="match status" value="1"/>
</dbReference>
<dbReference type="InterPro" id="IPR000172">
    <property type="entry name" value="GMC_OxRdtase_N"/>
</dbReference>
<evidence type="ECO:0000256" key="2">
    <source>
        <dbReference type="ARBA" id="ARBA00023180"/>
    </source>
</evidence>
<dbReference type="InterPro" id="IPR012132">
    <property type="entry name" value="GMC_OxRdtase"/>
</dbReference>
<accession>A0ABR1NW64</accession>
<gene>
    <name evidence="7" type="ORF">SLS63_010635</name>
</gene>
<evidence type="ECO:0000256" key="4">
    <source>
        <dbReference type="SAM" id="SignalP"/>
    </source>
</evidence>
<dbReference type="Gene3D" id="3.50.50.60">
    <property type="entry name" value="FAD/NAD(P)-binding domain"/>
    <property type="match status" value="1"/>
</dbReference>
<dbReference type="PANTHER" id="PTHR11552:SF138">
    <property type="entry name" value="DEHYDROGENASE PKFF-RELATED"/>
    <property type="match status" value="1"/>
</dbReference>
<dbReference type="Pfam" id="PF00732">
    <property type="entry name" value="GMC_oxred_N"/>
    <property type="match status" value="1"/>
</dbReference>
<name>A0ABR1NW64_DIAER</name>
<reference evidence="7 8" key="1">
    <citation type="submission" date="2024-02" db="EMBL/GenBank/DDBJ databases">
        <title>De novo assembly and annotation of 12 fungi associated with fruit tree decline syndrome in Ontario, Canada.</title>
        <authorList>
            <person name="Sulman M."/>
            <person name="Ellouze W."/>
            <person name="Ilyukhin E."/>
        </authorList>
    </citation>
    <scope>NUCLEOTIDE SEQUENCE [LARGE SCALE GENOMIC DNA]</scope>
    <source>
        <strain evidence="7 8">M169</strain>
    </source>
</reference>
<dbReference type="InterPro" id="IPR007867">
    <property type="entry name" value="GMC_OxRtase_C"/>
</dbReference>
<feature type="chain" id="PRO_5047246589" description="Glucose-methanol-choline oxidoreductase N-terminal domain-containing protein" evidence="4">
    <location>
        <begin position="19"/>
        <end position="768"/>
    </location>
</feature>
<dbReference type="Proteomes" id="UP001430848">
    <property type="component" value="Unassembled WGS sequence"/>
</dbReference>
<feature type="signal peptide" evidence="4">
    <location>
        <begin position="1"/>
        <end position="18"/>
    </location>
</feature>
<keyword evidence="4" id="KW-0732">Signal</keyword>
<feature type="domain" description="Glucose-methanol-choline oxidoreductase N-terminal" evidence="5">
    <location>
        <begin position="125"/>
        <end position="148"/>
    </location>
</feature>
<keyword evidence="2" id="KW-0325">Glycoprotein</keyword>
<dbReference type="SUPFAM" id="SSF51905">
    <property type="entry name" value="FAD/NAD(P)-binding domain"/>
    <property type="match status" value="1"/>
</dbReference>
<keyword evidence="3" id="KW-0285">Flavoprotein</keyword>
<dbReference type="SUPFAM" id="SSF54373">
    <property type="entry name" value="FAD-linked reductases, C-terminal domain"/>
    <property type="match status" value="1"/>
</dbReference>
<comment type="caution">
    <text evidence="7">The sequence shown here is derived from an EMBL/GenBank/DDBJ whole genome shotgun (WGS) entry which is preliminary data.</text>
</comment>